<proteinExistence type="predicted"/>
<sequence length="464" mass="48001">MRYSFAVVAMATMVAGQTLDLGLVSAAPAVTASGPAVTATAETITYSPAASGTAAVTGVATASATASQAANAKRAVIEARTVNVNSLLCQWFGWFCPAASTPAKATSTSCTTTTAAKTTAKTTAVSTTSAVITSSTSSTSITSITSITTHDTALPTPTGIPTTCANTWTNTNTFTQDAACPTPYEVGTYCGFVNPEDPCATQPLGSGPAVSPDTSAAFLANPAFKSASLNAKTPSGYALTFQDYNASTSAATYLGLQTLTSYDPATCAAACDSTSTCTSFNIYIERDPSLNPSSTYCCPNPASITNYKCTLWGSVIDGTTATNAGQWREGFEVVITGSNGYTKANTTTPVTPPGWTNPQHCGGAHSHPSTCIGNHFFPGPFDPQVCASFAQAQNIKNGASTGRGYSNNHCNFFNAYMLKQDGKPLGTYCSLFAQQYDLSTANYHPGWMGGSYFDVETSWSFCSS</sequence>
<dbReference type="PANTHER" id="PTHR36578:SF1">
    <property type="entry name" value="APPLE DOMAIN-CONTAINING PROTEIN"/>
    <property type="match status" value="1"/>
</dbReference>
<protein>
    <recommendedName>
        <fullName evidence="4">Apple domain-containing protein</fullName>
    </recommendedName>
</protein>
<dbReference type="OrthoDB" id="271448at2759"/>
<comment type="caution">
    <text evidence="2">The sequence shown here is derived from an EMBL/GenBank/DDBJ whole genome shotgun (WGS) entry which is preliminary data.</text>
</comment>
<organism evidence="2 3">
    <name type="scientific">Coleophoma crateriformis</name>
    <dbReference type="NCBI Taxonomy" id="565419"/>
    <lineage>
        <taxon>Eukaryota</taxon>
        <taxon>Fungi</taxon>
        <taxon>Dikarya</taxon>
        <taxon>Ascomycota</taxon>
        <taxon>Pezizomycotina</taxon>
        <taxon>Leotiomycetes</taxon>
        <taxon>Helotiales</taxon>
        <taxon>Dermateaceae</taxon>
        <taxon>Coleophoma</taxon>
    </lineage>
</organism>
<evidence type="ECO:0008006" key="4">
    <source>
        <dbReference type="Google" id="ProtNLM"/>
    </source>
</evidence>
<dbReference type="PANTHER" id="PTHR36578">
    <property type="entry name" value="CHROMOSOME 15, WHOLE GENOME SHOTGUN SEQUENCE"/>
    <property type="match status" value="1"/>
</dbReference>
<gene>
    <name evidence="2" type="ORF">BP5796_08205</name>
</gene>
<evidence type="ECO:0000256" key="1">
    <source>
        <dbReference type="SAM" id="SignalP"/>
    </source>
</evidence>
<reference evidence="2 3" key="1">
    <citation type="journal article" date="2018" name="IMA Fungus">
        <title>IMA Genome-F 9: Draft genome sequence of Annulohypoxylon stygium, Aspergillus mulundensis, Berkeleyomyces basicola (syn. Thielaviopsis basicola), Ceratocystis smalleyi, two Cercospora beticola strains, Coleophoma cylindrospora, Fusarium fracticaudum, Phialophora cf. hyalina, and Morchella septimelata.</title>
        <authorList>
            <person name="Wingfield B.D."/>
            <person name="Bills G.F."/>
            <person name="Dong Y."/>
            <person name="Huang W."/>
            <person name="Nel W.J."/>
            <person name="Swalarsk-Parry B.S."/>
            <person name="Vaghefi N."/>
            <person name="Wilken P.M."/>
            <person name="An Z."/>
            <person name="de Beer Z.W."/>
            <person name="De Vos L."/>
            <person name="Chen L."/>
            <person name="Duong T.A."/>
            <person name="Gao Y."/>
            <person name="Hammerbacher A."/>
            <person name="Kikkert J.R."/>
            <person name="Li Y."/>
            <person name="Li H."/>
            <person name="Li K."/>
            <person name="Li Q."/>
            <person name="Liu X."/>
            <person name="Ma X."/>
            <person name="Naidoo K."/>
            <person name="Pethybridge S.J."/>
            <person name="Sun J."/>
            <person name="Steenkamp E.T."/>
            <person name="van der Nest M.A."/>
            <person name="van Wyk S."/>
            <person name="Wingfield M.J."/>
            <person name="Xiong C."/>
            <person name="Yue Q."/>
            <person name="Zhang X."/>
        </authorList>
    </citation>
    <scope>NUCLEOTIDE SEQUENCE [LARGE SCALE GENOMIC DNA]</scope>
    <source>
        <strain evidence="2 3">BP5796</strain>
    </source>
</reference>
<dbReference type="EMBL" id="PDLN01000011">
    <property type="protein sequence ID" value="RDW72171.1"/>
    <property type="molecule type" value="Genomic_DNA"/>
</dbReference>
<keyword evidence="3" id="KW-1185">Reference proteome</keyword>
<evidence type="ECO:0000313" key="3">
    <source>
        <dbReference type="Proteomes" id="UP000256328"/>
    </source>
</evidence>
<accession>A0A3D8RE66</accession>
<dbReference type="AlphaFoldDB" id="A0A3D8RE66"/>
<evidence type="ECO:0000313" key="2">
    <source>
        <dbReference type="EMBL" id="RDW72171.1"/>
    </source>
</evidence>
<feature type="signal peptide" evidence="1">
    <location>
        <begin position="1"/>
        <end position="16"/>
    </location>
</feature>
<keyword evidence="1" id="KW-0732">Signal</keyword>
<dbReference type="Proteomes" id="UP000256328">
    <property type="component" value="Unassembled WGS sequence"/>
</dbReference>
<name>A0A3D8RE66_9HELO</name>
<feature type="chain" id="PRO_5017704277" description="Apple domain-containing protein" evidence="1">
    <location>
        <begin position="17"/>
        <end position="464"/>
    </location>
</feature>